<evidence type="ECO:0000313" key="2">
    <source>
        <dbReference type="EMBL" id="KAK8965175.1"/>
    </source>
</evidence>
<proteinExistence type="predicted"/>
<organism evidence="2 3">
    <name type="scientific">Platanthera guangdongensis</name>
    <dbReference type="NCBI Taxonomy" id="2320717"/>
    <lineage>
        <taxon>Eukaryota</taxon>
        <taxon>Viridiplantae</taxon>
        <taxon>Streptophyta</taxon>
        <taxon>Embryophyta</taxon>
        <taxon>Tracheophyta</taxon>
        <taxon>Spermatophyta</taxon>
        <taxon>Magnoliopsida</taxon>
        <taxon>Liliopsida</taxon>
        <taxon>Asparagales</taxon>
        <taxon>Orchidaceae</taxon>
        <taxon>Orchidoideae</taxon>
        <taxon>Orchideae</taxon>
        <taxon>Orchidinae</taxon>
        <taxon>Platanthera</taxon>
    </lineage>
</organism>
<dbReference type="Proteomes" id="UP001412067">
    <property type="component" value="Unassembled WGS sequence"/>
</dbReference>
<protein>
    <submittedName>
        <fullName evidence="2">Uncharacterized protein</fullName>
    </submittedName>
</protein>
<name>A0ABR2MM60_9ASPA</name>
<sequence length="453" mass="49555">MDDSPSSPPELPSSSTSYQQLLQEILDQPTFTPSLSIPLSSISTIPSPQPSLPQYTSSPLQAPVAPTPSSTSAPVTTEQVDIPALADKIYELIAPRLSLLLETSLAPLLESVAALSARLSSLFPQATPSSVCLDPPLSESRQGEMPYEVSLPVVSSVTTDHSNNVGLVRVQRPQLLSPQGIAQSKQHIPIRKMFFTKLRLMLETARRKRGEGRARWPLNATHPILKTWASHPSQQSSLGALATLAAVESGKHYLSCSGPGHSSLEPKTSLSRSPKFTIFWYSLEFTICWCSVQLTICESQIFIGDAIYSTVPFPFVCHPPPFAPPMLRHLRLPRNSEKALFVSAVAGGTSGCKPHFRTGGRRRPLETELFPGFSSVRHVQMEQTPPTPTKWPTILLVEPAGANLTFELEGGGGRSKQSFSLAFPLSGTCKWSKRHRRPFVYALSDDVCSKRRR</sequence>
<evidence type="ECO:0000313" key="3">
    <source>
        <dbReference type="Proteomes" id="UP001412067"/>
    </source>
</evidence>
<comment type="caution">
    <text evidence="2">The sequence shown here is derived from an EMBL/GenBank/DDBJ whole genome shotgun (WGS) entry which is preliminary data.</text>
</comment>
<dbReference type="EMBL" id="JBBWWR010000006">
    <property type="protein sequence ID" value="KAK8965175.1"/>
    <property type="molecule type" value="Genomic_DNA"/>
</dbReference>
<evidence type="ECO:0000256" key="1">
    <source>
        <dbReference type="SAM" id="MobiDB-lite"/>
    </source>
</evidence>
<keyword evidence="3" id="KW-1185">Reference proteome</keyword>
<feature type="region of interest" description="Disordered" evidence="1">
    <location>
        <begin position="48"/>
        <end position="76"/>
    </location>
</feature>
<reference evidence="2 3" key="1">
    <citation type="journal article" date="2022" name="Nat. Plants">
        <title>Genomes of leafy and leafless Platanthera orchids illuminate the evolution of mycoheterotrophy.</title>
        <authorList>
            <person name="Li M.H."/>
            <person name="Liu K.W."/>
            <person name="Li Z."/>
            <person name="Lu H.C."/>
            <person name="Ye Q.L."/>
            <person name="Zhang D."/>
            <person name="Wang J.Y."/>
            <person name="Li Y.F."/>
            <person name="Zhong Z.M."/>
            <person name="Liu X."/>
            <person name="Yu X."/>
            <person name="Liu D.K."/>
            <person name="Tu X.D."/>
            <person name="Liu B."/>
            <person name="Hao Y."/>
            <person name="Liao X.Y."/>
            <person name="Jiang Y.T."/>
            <person name="Sun W.H."/>
            <person name="Chen J."/>
            <person name="Chen Y.Q."/>
            <person name="Ai Y."/>
            <person name="Zhai J.W."/>
            <person name="Wu S.S."/>
            <person name="Zhou Z."/>
            <person name="Hsiao Y.Y."/>
            <person name="Wu W.L."/>
            <person name="Chen Y.Y."/>
            <person name="Lin Y.F."/>
            <person name="Hsu J.L."/>
            <person name="Li C.Y."/>
            <person name="Wang Z.W."/>
            <person name="Zhao X."/>
            <person name="Zhong W.Y."/>
            <person name="Ma X.K."/>
            <person name="Ma L."/>
            <person name="Huang J."/>
            <person name="Chen G.Z."/>
            <person name="Huang M.Z."/>
            <person name="Huang L."/>
            <person name="Peng D.H."/>
            <person name="Luo Y.B."/>
            <person name="Zou S.Q."/>
            <person name="Chen S.P."/>
            <person name="Lan S."/>
            <person name="Tsai W.C."/>
            <person name="Van de Peer Y."/>
            <person name="Liu Z.J."/>
        </authorList>
    </citation>
    <scope>NUCLEOTIDE SEQUENCE [LARGE SCALE GENOMIC DNA]</scope>
    <source>
        <strain evidence="2">Lor288</strain>
    </source>
</reference>
<accession>A0ABR2MM60</accession>
<gene>
    <name evidence="2" type="ORF">KSP40_PGU014399</name>
</gene>
<feature type="compositionally biased region" description="Low complexity" evidence="1">
    <location>
        <begin position="62"/>
        <end position="76"/>
    </location>
</feature>